<gene>
    <name evidence="2" type="ORF">ASIM_LOCUS2668</name>
</gene>
<evidence type="ECO:0000256" key="1">
    <source>
        <dbReference type="SAM" id="MobiDB-lite"/>
    </source>
</evidence>
<proteinExistence type="predicted"/>
<keyword evidence="3" id="KW-1185">Reference proteome</keyword>
<dbReference type="Proteomes" id="UP000267096">
    <property type="component" value="Unassembled WGS sequence"/>
</dbReference>
<accession>A0A0M3J5I4</accession>
<sequence>MEQMPPEVQVQTARRAAVVRREGTNTAREFQFMNRSNDHNDDNNNKNGNLARGCALMTRVVDKIFPPEPGHETVPPCGAQ</sequence>
<dbReference type="AlphaFoldDB" id="A0A0M3J5I4"/>
<reference evidence="4" key="1">
    <citation type="submission" date="2017-02" db="UniProtKB">
        <authorList>
            <consortium name="WormBaseParasite"/>
        </authorList>
    </citation>
    <scope>IDENTIFICATION</scope>
</reference>
<evidence type="ECO:0000313" key="2">
    <source>
        <dbReference type="EMBL" id="VDK20369.1"/>
    </source>
</evidence>
<name>A0A0M3J5I4_ANISI</name>
<dbReference type="EMBL" id="UYRR01003684">
    <property type="protein sequence ID" value="VDK20369.1"/>
    <property type="molecule type" value="Genomic_DNA"/>
</dbReference>
<feature type="region of interest" description="Disordered" evidence="1">
    <location>
        <begin position="1"/>
        <end position="22"/>
    </location>
</feature>
<organism evidence="4">
    <name type="scientific">Anisakis simplex</name>
    <name type="common">Herring worm</name>
    <dbReference type="NCBI Taxonomy" id="6269"/>
    <lineage>
        <taxon>Eukaryota</taxon>
        <taxon>Metazoa</taxon>
        <taxon>Ecdysozoa</taxon>
        <taxon>Nematoda</taxon>
        <taxon>Chromadorea</taxon>
        <taxon>Rhabditida</taxon>
        <taxon>Spirurina</taxon>
        <taxon>Ascaridomorpha</taxon>
        <taxon>Ascaridoidea</taxon>
        <taxon>Anisakidae</taxon>
        <taxon>Anisakis</taxon>
        <taxon>Anisakis simplex complex</taxon>
    </lineage>
</organism>
<evidence type="ECO:0000313" key="4">
    <source>
        <dbReference type="WBParaSite" id="ASIM_0000281501-mRNA-1"/>
    </source>
</evidence>
<protein>
    <submittedName>
        <fullName evidence="2 4">Uncharacterized protein</fullName>
    </submittedName>
</protein>
<reference evidence="2 3" key="2">
    <citation type="submission" date="2018-11" db="EMBL/GenBank/DDBJ databases">
        <authorList>
            <consortium name="Pathogen Informatics"/>
        </authorList>
    </citation>
    <scope>NUCLEOTIDE SEQUENCE [LARGE SCALE GENOMIC DNA]</scope>
</reference>
<evidence type="ECO:0000313" key="3">
    <source>
        <dbReference type="Proteomes" id="UP000267096"/>
    </source>
</evidence>
<dbReference type="WBParaSite" id="ASIM_0000281501-mRNA-1">
    <property type="protein sequence ID" value="ASIM_0000281501-mRNA-1"/>
    <property type="gene ID" value="ASIM_0000281501"/>
</dbReference>